<reference evidence="2 3" key="1">
    <citation type="submission" date="2019-03" db="EMBL/GenBank/DDBJ databases">
        <title>Genomic Encyclopedia of Archaeal and Bacterial Type Strains, Phase II (KMG-II): from individual species to whole genera.</title>
        <authorList>
            <person name="Goeker M."/>
        </authorList>
    </citation>
    <scope>NUCLEOTIDE SEQUENCE [LARGE SCALE GENOMIC DNA]</scope>
    <source>
        <strain evidence="2 3">DSM 19035</strain>
    </source>
</reference>
<dbReference type="PANTHER" id="PTHR21174:SF0">
    <property type="entry name" value="HD PHOSPHOHYDROLASE FAMILY PROTEIN-RELATED"/>
    <property type="match status" value="1"/>
</dbReference>
<dbReference type="SUPFAM" id="SSF109604">
    <property type="entry name" value="HD-domain/PDEase-like"/>
    <property type="match status" value="1"/>
</dbReference>
<evidence type="ECO:0000313" key="3">
    <source>
        <dbReference type="Proteomes" id="UP000295620"/>
    </source>
</evidence>
<dbReference type="OrthoDB" id="9808993at2"/>
<dbReference type="EMBL" id="SNYC01000004">
    <property type="protein sequence ID" value="TDQ09447.1"/>
    <property type="molecule type" value="Genomic_DNA"/>
</dbReference>
<dbReference type="Proteomes" id="UP000295620">
    <property type="component" value="Unassembled WGS sequence"/>
</dbReference>
<comment type="caution">
    <text evidence="2">The sequence shown here is derived from an EMBL/GenBank/DDBJ whole genome shotgun (WGS) entry which is preliminary data.</text>
</comment>
<keyword evidence="2" id="KW-0378">Hydrolase</keyword>
<keyword evidence="1" id="KW-0732">Signal</keyword>
<gene>
    <name evidence="2" type="ORF">ATK78_1601</name>
</gene>
<name>A0A4V3D164_9SPHI</name>
<dbReference type="AlphaFoldDB" id="A0A4V3D164"/>
<dbReference type="PANTHER" id="PTHR21174">
    <property type="match status" value="1"/>
</dbReference>
<accession>A0A4V3D164</accession>
<evidence type="ECO:0000256" key="1">
    <source>
        <dbReference type="SAM" id="SignalP"/>
    </source>
</evidence>
<proteinExistence type="predicted"/>
<sequence length="235" mass="27210">MKTHKMNWINGIIICLFALSNLAFMNGKPADQNLESTFKRIVLKYKSNPAAAKALWNEIVSNYSGKDRHYHNMEHLQNFYNQLKKCKDLTTDDDLLIIAMVYHDVIYNSVDHKDEERSADMAVERLKSIGYPEEQIAKCKALILATKTHALSTDTDTNYFNDADMTILGLDRNTYETYVKNVRLEYGDTPQFSAGRKKVLQYFLGMERIFKTDFFYKIYEKSARENIAAEISTLP</sequence>
<dbReference type="Gene3D" id="1.10.3210.10">
    <property type="entry name" value="Hypothetical protein af1432"/>
    <property type="match status" value="1"/>
</dbReference>
<dbReference type="RefSeq" id="WP_133575530.1">
    <property type="nucleotide sequence ID" value="NZ_SNYC01000004.1"/>
</dbReference>
<keyword evidence="3" id="KW-1185">Reference proteome</keyword>
<organism evidence="2 3">
    <name type="scientific">Pedobacter metabolipauper</name>
    <dbReference type="NCBI Taxonomy" id="425513"/>
    <lineage>
        <taxon>Bacteria</taxon>
        <taxon>Pseudomonadati</taxon>
        <taxon>Bacteroidota</taxon>
        <taxon>Sphingobacteriia</taxon>
        <taxon>Sphingobacteriales</taxon>
        <taxon>Sphingobacteriaceae</taxon>
        <taxon>Pedobacter</taxon>
    </lineage>
</organism>
<dbReference type="GO" id="GO:0016787">
    <property type="term" value="F:hydrolase activity"/>
    <property type="evidence" value="ECO:0007669"/>
    <property type="project" value="UniProtKB-KW"/>
</dbReference>
<feature type="signal peptide" evidence="1">
    <location>
        <begin position="1"/>
        <end position="25"/>
    </location>
</feature>
<dbReference type="InterPro" id="IPR009218">
    <property type="entry name" value="HD_phosphohydro"/>
</dbReference>
<feature type="chain" id="PRO_5020811374" evidence="1">
    <location>
        <begin position="26"/>
        <end position="235"/>
    </location>
</feature>
<protein>
    <submittedName>
        <fullName evidence="2">Putative metal-dependent HD superfamily phosphohydrolase</fullName>
    </submittedName>
</protein>
<evidence type="ECO:0000313" key="2">
    <source>
        <dbReference type="EMBL" id="TDQ09447.1"/>
    </source>
</evidence>